<proteinExistence type="predicted"/>
<protein>
    <submittedName>
        <fullName evidence="1">Uncharacterized protein</fullName>
    </submittedName>
</protein>
<dbReference type="Proteomes" id="UP000004980">
    <property type="component" value="Unassembled WGS sequence"/>
</dbReference>
<gene>
    <name evidence="1" type="ORF">WQE_03287</name>
</gene>
<keyword evidence="2" id="KW-1185">Reference proteome</keyword>
<evidence type="ECO:0000313" key="2">
    <source>
        <dbReference type="Proteomes" id="UP000004980"/>
    </source>
</evidence>
<organism evidence="1 2">
    <name type="scientific">Paraburkholderia hospita</name>
    <dbReference type="NCBI Taxonomy" id="169430"/>
    <lineage>
        <taxon>Bacteria</taxon>
        <taxon>Pseudomonadati</taxon>
        <taxon>Pseudomonadota</taxon>
        <taxon>Betaproteobacteria</taxon>
        <taxon>Burkholderiales</taxon>
        <taxon>Burkholderiaceae</taxon>
        <taxon>Paraburkholderia</taxon>
    </lineage>
</organism>
<dbReference type="EMBL" id="AKAU01000019">
    <property type="protein sequence ID" value="EIN02571.1"/>
    <property type="molecule type" value="Genomic_DNA"/>
</dbReference>
<sequence length="107" mass="11144">MSGSGGTVYDPEPPVTACDLLNFPSILNSPNPIVVPQLGVGTVLQVVAQPRADGTLVVVAMHGPLVAGSITSDQLLRLIDCTSDGHHYVAEVTSIKGAKVDVYVRHV</sequence>
<reference evidence="1 2" key="1">
    <citation type="journal article" date="2012" name="J. Bacteriol.">
        <title>Draft Genome Sequence of the Soil Bacterium Burkholderia terrae Strain BS001, Which Interacts with Fungal Surface Structures.</title>
        <authorList>
            <person name="Nazir R."/>
            <person name="Hansen M.A."/>
            <person name="Sorensen S."/>
            <person name="van Elsas J.D."/>
        </authorList>
    </citation>
    <scope>NUCLEOTIDE SEQUENCE [LARGE SCALE GENOMIC DNA]</scope>
    <source>
        <strain evidence="1 2">BS001</strain>
    </source>
</reference>
<accession>A0ABN0FV27</accession>
<comment type="caution">
    <text evidence="1">The sequence shown here is derived from an EMBL/GenBank/DDBJ whole genome shotgun (WGS) entry which is preliminary data.</text>
</comment>
<name>A0ABN0FV27_9BURK</name>
<evidence type="ECO:0000313" key="1">
    <source>
        <dbReference type="EMBL" id="EIN02571.1"/>
    </source>
</evidence>